<dbReference type="NCBIfam" id="TIGR00275">
    <property type="entry name" value="aminoacetone oxidase family FAD-binding enzyme"/>
    <property type="match status" value="1"/>
</dbReference>
<dbReference type="Pfam" id="PF22780">
    <property type="entry name" value="HI0933_like_1st"/>
    <property type="match status" value="1"/>
</dbReference>
<keyword evidence="2" id="KW-0285">Flavoprotein</keyword>
<keyword evidence="3" id="KW-0274">FAD</keyword>
<dbReference type="SUPFAM" id="SSF51905">
    <property type="entry name" value="FAD/NAD(P)-binding domain"/>
    <property type="match status" value="1"/>
</dbReference>
<dbReference type="Proteomes" id="UP000176377">
    <property type="component" value="Unassembled WGS sequence"/>
</dbReference>
<accession>A0A1F6DHB0</accession>
<evidence type="ECO:0000256" key="1">
    <source>
        <dbReference type="ARBA" id="ARBA00001974"/>
    </source>
</evidence>
<dbReference type="Gene3D" id="2.40.30.10">
    <property type="entry name" value="Translation factors"/>
    <property type="match status" value="1"/>
</dbReference>
<dbReference type="PANTHER" id="PTHR42887:SF2">
    <property type="entry name" value="OS12G0638800 PROTEIN"/>
    <property type="match status" value="1"/>
</dbReference>
<dbReference type="InterPro" id="IPR057661">
    <property type="entry name" value="RsdA/BaiN/AoA(So)_Rossmann"/>
</dbReference>
<comment type="cofactor">
    <cofactor evidence="1">
        <name>FAD</name>
        <dbReference type="ChEBI" id="CHEBI:57692"/>
    </cofactor>
</comment>
<proteinExistence type="predicted"/>
<evidence type="ECO:0000256" key="3">
    <source>
        <dbReference type="ARBA" id="ARBA00022827"/>
    </source>
</evidence>
<name>A0A1F6DHB0_9BACT</name>
<dbReference type="PANTHER" id="PTHR42887">
    <property type="entry name" value="OS12G0638800 PROTEIN"/>
    <property type="match status" value="1"/>
</dbReference>
<evidence type="ECO:0000313" key="6">
    <source>
        <dbReference type="EMBL" id="OGG60771.1"/>
    </source>
</evidence>
<feature type="domain" description="RsdA/BaiN/AoA(So)-like insert" evidence="5">
    <location>
        <begin position="200"/>
        <end position="361"/>
    </location>
</feature>
<sequence>MSLGGQQVWDVAVIGGGAAGMMAAGRAAEGGARVILLEKNPGLGKKLLITGGGRCNVTNAEFDTKTLLSKYGDAGKYLSSPFAAWSSKDAIGFFESRGMPTKIENEKRAFPVSDTAQSVHNVLTSYMKEGGVTVHTKSPVSGFIREGNSIVSAKLKDGTLIDARSFILATGGKSRPETGSTGDGFVWLQELGHTVSSATAALVPISVHDAWVKRAAGVSLKDAKITLFQYEKKVKSVRGKVLITHEGLSGPAILNASREIGEFLQYGDLVIDLDLFPDLGYEKVNTRLQEIFNENATKMLKNSLKGFLQPVLIPVVLQLALIDAQKTCNAVSRDERVRLMKLVKHVPLSVKGLLGLDKAIITSGGVSLDEVDTRYMQSRLISNLYLVGDVLDVNRPSGGYSLQLCWTTGRIAGESAYTAGT</sequence>
<dbReference type="InterPro" id="IPR036188">
    <property type="entry name" value="FAD/NAD-bd_sf"/>
</dbReference>
<gene>
    <name evidence="6" type="ORF">A2765_01500</name>
</gene>
<dbReference type="Pfam" id="PF03486">
    <property type="entry name" value="HI0933_like"/>
    <property type="match status" value="1"/>
</dbReference>
<evidence type="ECO:0000256" key="2">
    <source>
        <dbReference type="ARBA" id="ARBA00022630"/>
    </source>
</evidence>
<evidence type="ECO:0000259" key="4">
    <source>
        <dbReference type="Pfam" id="PF03486"/>
    </source>
</evidence>
<dbReference type="AlphaFoldDB" id="A0A1F6DHB0"/>
<evidence type="ECO:0000313" key="7">
    <source>
        <dbReference type="Proteomes" id="UP000176377"/>
    </source>
</evidence>
<dbReference type="Gene3D" id="3.50.50.60">
    <property type="entry name" value="FAD/NAD(P)-binding domain"/>
    <property type="match status" value="1"/>
</dbReference>
<evidence type="ECO:0008006" key="8">
    <source>
        <dbReference type="Google" id="ProtNLM"/>
    </source>
</evidence>
<dbReference type="PRINTS" id="PR00411">
    <property type="entry name" value="PNDRDTASEI"/>
</dbReference>
<comment type="caution">
    <text evidence="6">The sequence shown here is derived from an EMBL/GenBank/DDBJ whole genome shotgun (WGS) entry which is preliminary data.</text>
</comment>
<dbReference type="InterPro" id="IPR055178">
    <property type="entry name" value="RsdA/BaiN/AoA(So)-like_dom"/>
</dbReference>
<dbReference type="SUPFAM" id="SSF160996">
    <property type="entry name" value="HI0933 insert domain-like"/>
    <property type="match status" value="1"/>
</dbReference>
<organism evidence="6 7">
    <name type="scientific">Candidatus Kaiserbacteria bacterium RIFCSPHIGHO2_01_FULL_56_24</name>
    <dbReference type="NCBI Taxonomy" id="1798487"/>
    <lineage>
        <taxon>Bacteria</taxon>
        <taxon>Candidatus Kaiseribacteriota</taxon>
    </lineage>
</organism>
<feature type="domain" description="RsdA/BaiN/AoA(So)-like Rossmann fold-like" evidence="4">
    <location>
        <begin position="10"/>
        <end position="414"/>
    </location>
</feature>
<reference evidence="6 7" key="1">
    <citation type="journal article" date="2016" name="Nat. Commun.">
        <title>Thousands of microbial genomes shed light on interconnected biogeochemical processes in an aquifer system.</title>
        <authorList>
            <person name="Anantharaman K."/>
            <person name="Brown C.T."/>
            <person name="Hug L.A."/>
            <person name="Sharon I."/>
            <person name="Castelle C.J."/>
            <person name="Probst A.J."/>
            <person name="Thomas B.C."/>
            <person name="Singh A."/>
            <person name="Wilkins M.J."/>
            <person name="Karaoz U."/>
            <person name="Brodie E.L."/>
            <person name="Williams K.H."/>
            <person name="Hubbard S.S."/>
            <person name="Banfield J.F."/>
        </authorList>
    </citation>
    <scope>NUCLEOTIDE SEQUENCE [LARGE SCALE GENOMIC DNA]</scope>
</reference>
<dbReference type="InterPro" id="IPR004792">
    <property type="entry name" value="BaiN-like"/>
</dbReference>
<evidence type="ECO:0000259" key="5">
    <source>
        <dbReference type="Pfam" id="PF22780"/>
    </source>
</evidence>
<protein>
    <recommendedName>
        <fullName evidence="8">Aminoacetone oxidase family FAD-binding enzyme</fullName>
    </recommendedName>
</protein>
<dbReference type="PRINTS" id="PR00368">
    <property type="entry name" value="FADPNR"/>
</dbReference>
<dbReference type="Gene3D" id="1.10.8.260">
    <property type="entry name" value="HI0933 insert domain-like"/>
    <property type="match status" value="1"/>
</dbReference>
<dbReference type="InterPro" id="IPR023166">
    <property type="entry name" value="BaiN-like_dom_sf"/>
</dbReference>
<dbReference type="EMBL" id="MFLA01000001">
    <property type="protein sequence ID" value="OGG60771.1"/>
    <property type="molecule type" value="Genomic_DNA"/>
</dbReference>